<sequence>MNELLSWKEKKYIYETVCYKFPWLINSVHLTQMTKQTVYGSLGGSDIPISNYAPLSFQAIILFYALDTLQTRLEIKNGNSFNPNLDFKKRLNALPMGNQTQIIFKFCYAIMREIRNEFIHAAPQDSNQKLIVREKFTIPEETIYELFGLIIKYIYLFDGNEFNKYDETIIKQLVKKIYDQLKFDHNENELAKNLKNIFSRLTFDDTFCSWFRKRYIATCKNLQDFKEKLGRQPNYKIPNSYNKLVLNTIDGDEYLIIIGDQKYLIFGSHLDECLAKNDLSEWKLAGNWIGKAEYIQNYENQ</sequence>
<evidence type="ECO:0000313" key="1">
    <source>
        <dbReference type="EMBL" id="SUA43969.1"/>
    </source>
</evidence>
<organism evidence="1 2">
    <name type="scientific">Neisseria zoodegmatis</name>
    <dbReference type="NCBI Taxonomy" id="326523"/>
    <lineage>
        <taxon>Bacteria</taxon>
        <taxon>Pseudomonadati</taxon>
        <taxon>Pseudomonadota</taxon>
        <taxon>Betaproteobacteria</taxon>
        <taxon>Neisseriales</taxon>
        <taxon>Neisseriaceae</taxon>
        <taxon>Neisseria</taxon>
    </lineage>
</organism>
<accession>A0A378WS60</accession>
<proteinExistence type="predicted"/>
<dbReference type="AlphaFoldDB" id="A0A378WS60"/>
<evidence type="ECO:0000313" key="2">
    <source>
        <dbReference type="Proteomes" id="UP000254055"/>
    </source>
</evidence>
<protein>
    <submittedName>
        <fullName evidence="1">Uncharacterized protein</fullName>
    </submittedName>
</protein>
<reference evidence="1 2" key="1">
    <citation type="submission" date="2018-06" db="EMBL/GenBank/DDBJ databases">
        <authorList>
            <consortium name="Pathogen Informatics"/>
            <person name="Doyle S."/>
        </authorList>
    </citation>
    <scope>NUCLEOTIDE SEQUENCE [LARGE SCALE GENOMIC DNA]</scope>
    <source>
        <strain evidence="1 2">NCTC12229</strain>
    </source>
</reference>
<dbReference type="RefSeq" id="WP_115134145.1">
    <property type="nucleotide sequence ID" value="NZ_UGRS01000002.1"/>
</dbReference>
<dbReference type="Proteomes" id="UP000254055">
    <property type="component" value="Unassembled WGS sequence"/>
</dbReference>
<gene>
    <name evidence="1" type="ORF">NCTC12229_01450</name>
</gene>
<name>A0A378WS60_9NEIS</name>
<dbReference type="EMBL" id="UGRS01000002">
    <property type="protein sequence ID" value="SUA43969.1"/>
    <property type="molecule type" value="Genomic_DNA"/>
</dbReference>